<evidence type="ECO:0000313" key="3">
    <source>
        <dbReference type="Proteomes" id="UP001549921"/>
    </source>
</evidence>
<protein>
    <recommendedName>
        <fullName evidence="4">Gag protein</fullName>
    </recommendedName>
</protein>
<feature type="region of interest" description="Disordered" evidence="1">
    <location>
        <begin position="98"/>
        <end position="123"/>
    </location>
</feature>
<name>A0ABD0TFM6_LOXSC</name>
<gene>
    <name evidence="2" type="ORF">ABMA28_014121</name>
</gene>
<feature type="region of interest" description="Disordered" evidence="1">
    <location>
        <begin position="326"/>
        <end position="383"/>
    </location>
</feature>
<feature type="region of interest" description="Disordered" evidence="1">
    <location>
        <begin position="27"/>
        <end position="85"/>
    </location>
</feature>
<evidence type="ECO:0008006" key="4">
    <source>
        <dbReference type="Google" id="ProtNLM"/>
    </source>
</evidence>
<feature type="compositionally biased region" description="Polar residues" evidence="1">
    <location>
        <begin position="104"/>
        <end position="122"/>
    </location>
</feature>
<dbReference type="Proteomes" id="UP001549921">
    <property type="component" value="Unassembled WGS sequence"/>
</dbReference>
<comment type="caution">
    <text evidence="2">The sequence shown here is derived from an EMBL/GenBank/DDBJ whole genome shotgun (WGS) entry which is preliminary data.</text>
</comment>
<dbReference type="AlphaFoldDB" id="A0ABD0TFM6"/>
<accession>A0ABD0TFM6</accession>
<organism evidence="2 3">
    <name type="scientific">Loxostege sticticalis</name>
    <name type="common">Beet webworm moth</name>
    <dbReference type="NCBI Taxonomy" id="481309"/>
    <lineage>
        <taxon>Eukaryota</taxon>
        <taxon>Metazoa</taxon>
        <taxon>Ecdysozoa</taxon>
        <taxon>Arthropoda</taxon>
        <taxon>Hexapoda</taxon>
        <taxon>Insecta</taxon>
        <taxon>Pterygota</taxon>
        <taxon>Neoptera</taxon>
        <taxon>Endopterygota</taxon>
        <taxon>Lepidoptera</taxon>
        <taxon>Glossata</taxon>
        <taxon>Ditrysia</taxon>
        <taxon>Pyraloidea</taxon>
        <taxon>Crambidae</taxon>
        <taxon>Pyraustinae</taxon>
        <taxon>Loxostege</taxon>
    </lineage>
</organism>
<feature type="compositionally biased region" description="Acidic residues" evidence="1">
    <location>
        <begin position="49"/>
        <end position="73"/>
    </location>
</feature>
<reference evidence="2 3" key="1">
    <citation type="submission" date="2024-06" db="EMBL/GenBank/DDBJ databases">
        <title>A chromosome-level genome assembly of beet webworm, Loxostege sticticalis.</title>
        <authorList>
            <person name="Zhang Y."/>
        </authorList>
    </citation>
    <scope>NUCLEOTIDE SEQUENCE [LARGE SCALE GENOMIC DNA]</scope>
    <source>
        <strain evidence="2">AQ028</strain>
        <tissue evidence="2">Male pupae</tissue>
    </source>
</reference>
<evidence type="ECO:0000313" key="2">
    <source>
        <dbReference type="EMBL" id="KAL0841885.1"/>
    </source>
</evidence>
<proteinExistence type="predicted"/>
<evidence type="ECO:0000256" key="1">
    <source>
        <dbReference type="SAM" id="MobiDB-lite"/>
    </source>
</evidence>
<dbReference type="EMBL" id="JBEDNZ010000005">
    <property type="protein sequence ID" value="KAL0841885.1"/>
    <property type="molecule type" value="Genomic_DNA"/>
</dbReference>
<sequence length="383" mass="42599">MGKRKRSRSKDSDYDRILRKVKKLESKLKKRRRLSSSASEESGRHSDSYYDEYEQYADMPGDDITNEVYDDSQSDPAEPIAGPSTLLSVTAPTTVSTVEPAASAQASPSITITEEAQATPTADENILTLDPDILQLLGEDPTSQRNYGDSLHKDIASRWTHILVNGLSKETQMELMKCYLPPENCPSMKAPKLNLEIKAALSDVNIKKDLYSQSKQNQLASSLAAIGRALNWALSSNNTVPQDIIKSLSDAGRLVCDSHYKESLSRRYAALTTLNKSIKDTVKNTNIDEHLFGSALSEHIKTSKAINKTGFEIKQKNQRPQYRTLPAIQSRGALNSRGAPPRVTAAVEPRPTPAPRRPPRDRRQEAPRGRRPAGNARHQTRRR</sequence>
<dbReference type="PANTHER" id="PTHR34239">
    <property type="entry name" value="APPLE DOMAIN-CONTAINING PROTEIN"/>
    <property type="match status" value="1"/>
</dbReference>
<dbReference type="PANTHER" id="PTHR34239:SF2">
    <property type="entry name" value="TRANSPOSABLE ELEMENT P TRANSPOSASE_THAP9 CONSERVED DOMAIN-CONTAINING PROTEIN"/>
    <property type="match status" value="1"/>
</dbReference>